<accession>A0A1M2VBT4</accession>
<reference evidence="1 2" key="1">
    <citation type="submission" date="2016-10" db="EMBL/GenBank/DDBJ databases">
        <title>Genome sequence of the basidiomycete white-rot fungus Trametes pubescens.</title>
        <authorList>
            <person name="Makela M.R."/>
            <person name="Granchi Z."/>
            <person name="Peng M."/>
            <person name="De Vries R.P."/>
            <person name="Grigoriev I."/>
            <person name="Riley R."/>
            <person name="Hilden K."/>
        </authorList>
    </citation>
    <scope>NUCLEOTIDE SEQUENCE [LARGE SCALE GENOMIC DNA]</scope>
    <source>
        <strain evidence="1 2">FBCC735</strain>
    </source>
</reference>
<gene>
    <name evidence="1" type="ORF">TRAPUB_4234</name>
</gene>
<evidence type="ECO:0000313" key="1">
    <source>
        <dbReference type="EMBL" id="OJT04986.1"/>
    </source>
</evidence>
<protein>
    <submittedName>
        <fullName evidence="1">Uncharacterized protein</fullName>
    </submittedName>
</protein>
<dbReference type="Proteomes" id="UP000184267">
    <property type="component" value="Unassembled WGS sequence"/>
</dbReference>
<organism evidence="1 2">
    <name type="scientific">Trametes pubescens</name>
    <name type="common">White-rot fungus</name>
    <dbReference type="NCBI Taxonomy" id="154538"/>
    <lineage>
        <taxon>Eukaryota</taxon>
        <taxon>Fungi</taxon>
        <taxon>Dikarya</taxon>
        <taxon>Basidiomycota</taxon>
        <taxon>Agaricomycotina</taxon>
        <taxon>Agaricomycetes</taxon>
        <taxon>Polyporales</taxon>
        <taxon>Polyporaceae</taxon>
        <taxon>Trametes</taxon>
    </lineage>
</organism>
<dbReference type="AlphaFoldDB" id="A0A1M2VBT4"/>
<evidence type="ECO:0000313" key="2">
    <source>
        <dbReference type="Proteomes" id="UP000184267"/>
    </source>
</evidence>
<keyword evidence="2" id="KW-1185">Reference proteome</keyword>
<sequence length="55" mass="6145">MTVEDTSSVLGQFFMRSAEQMQVRWNSPVDMLSKNGHHIARPKKSTSGKLVILGL</sequence>
<dbReference type="EMBL" id="MNAD01001499">
    <property type="protein sequence ID" value="OJT04986.1"/>
    <property type="molecule type" value="Genomic_DNA"/>
</dbReference>
<proteinExistence type="predicted"/>
<name>A0A1M2VBT4_TRAPU</name>
<comment type="caution">
    <text evidence="1">The sequence shown here is derived from an EMBL/GenBank/DDBJ whole genome shotgun (WGS) entry which is preliminary data.</text>
</comment>